<comment type="caution">
    <text evidence="1">The sequence shown here is derived from an EMBL/GenBank/DDBJ whole genome shotgun (WGS) entry which is preliminary data.</text>
</comment>
<sequence length="353" mass="40494">MLGVDLRWDRLRWAYEFDVAMRTKSASDLSGLSREEKKRAQCSFEPGEIAHVDGGGGITAAFYEFLDRDNFPLTPIERRYMRVLNDSAPDISKYCLVLQRLSADTFIVCYIASFGSVVYGTGLSPVTRFFSMAMGDTPPWPPNSRPLHVIPRWIGSGFIFGVPVVRKNLSKTTHSRASLAHGELHRVRSFIAERLKLFQQAHKELRAKERDWHKVRKKTGLKIDSYVDPVMLDVDQPGRVGSSPAIPSEVPAPSDFTECSNFKNVLRIKRDIKGKVKITLVGLKDCDTSLFLVPFLHRRHFLEVPPSNHLAWLLRWQRQDITSSRLYLKRLTPRHSSYPVLRYLPLPFRYVRP</sequence>
<dbReference type="AlphaFoldDB" id="A0AAD4HP67"/>
<dbReference type="EMBL" id="JABBWK010000011">
    <property type="protein sequence ID" value="KAG1903853.1"/>
    <property type="molecule type" value="Genomic_DNA"/>
</dbReference>
<protein>
    <submittedName>
        <fullName evidence="1">Uncharacterized protein</fullName>
    </submittedName>
</protein>
<reference evidence="1" key="1">
    <citation type="journal article" date="2020" name="New Phytol.">
        <title>Comparative genomics reveals dynamic genome evolution in host specialist ectomycorrhizal fungi.</title>
        <authorList>
            <person name="Lofgren L.A."/>
            <person name="Nguyen N.H."/>
            <person name="Vilgalys R."/>
            <person name="Ruytinx J."/>
            <person name="Liao H.L."/>
            <person name="Branco S."/>
            <person name="Kuo A."/>
            <person name="LaButti K."/>
            <person name="Lipzen A."/>
            <person name="Andreopoulos W."/>
            <person name="Pangilinan J."/>
            <person name="Riley R."/>
            <person name="Hundley H."/>
            <person name="Na H."/>
            <person name="Barry K."/>
            <person name="Grigoriev I.V."/>
            <person name="Stajich J.E."/>
            <person name="Kennedy P.G."/>
        </authorList>
    </citation>
    <scope>NUCLEOTIDE SEQUENCE</scope>
    <source>
        <strain evidence="1">FC203</strain>
    </source>
</reference>
<accession>A0AAD4HP67</accession>
<dbReference type="Proteomes" id="UP001195769">
    <property type="component" value="Unassembled WGS sequence"/>
</dbReference>
<dbReference type="GeneID" id="64666593"/>
<gene>
    <name evidence="1" type="ORF">F5891DRAFT_56487</name>
</gene>
<proteinExistence type="predicted"/>
<evidence type="ECO:0000313" key="2">
    <source>
        <dbReference type="Proteomes" id="UP001195769"/>
    </source>
</evidence>
<evidence type="ECO:0000313" key="1">
    <source>
        <dbReference type="EMBL" id="KAG1903853.1"/>
    </source>
</evidence>
<dbReference type="RefSeq" id="XP_041229428.1">
    <property type="nucleotide sequence ID" value="XM_041372295.1"/>
</dbReference>
<name>A0AAD4HP67_9AGAM</name>
<organism evidence="1 2">
    <name type="scientific">Suillus fuscotomentosus</name>
    <dbReference type="NCBI Taxonomy" id="1912939"/>
    <lineage>
        <taxon>Eukaryota</taxon>
        <taxon>Fungi</taxon>
        <taxon>Dikarya</taxon>
        <taxon>Basidiomycota</taxon>
        <taxon>Agaricomycotina</taxon>
        <taxon>Agaricomycetes</taxon>
        <taxon>Agaricomycetidae</taxon>
        <taxon>Boletales</taxon>
        <taxon>Suillineae</taxon>
        <taxon>Suillaceae</taxon>
        <taxon>Suillus</taxon>
    </lineage>
</organism>
<keyword evidence="2" id="KW-1185">Reference proteome</keyword>